<keyword evidence="2" id="KW-0677">Repeat</keyword>
<dbReference type="InterPro" id="IPR032675">
    <property type="entry name" value="LRR_dom_sf"/>
</dbReference>
<feature type="non-terminal residue" evidence="3">
    <location>
        <position position="1"/>
    </location>
</feature>
<dbReference type="Gene3D" id="3.80.10.10">
    <property type="entry name" value="Ribonuclease Inhibitor"/>
    <property type="match status" value="2"/>
</dbReference>
<evidence type="ECO:0000313" key="3">
    <source>
        <dbReference type="EMBL" id="JAS52839.1"/>
    </source>
</evidence>
<organism evidence="3">
    <name type="scientific">Cuerna arida</name>
    <dbReference type="NCBI Taxonomy" id="1464854"/>
    <lineage>
        <taxon>Eukaryota</taxon>
        <taxon>Metazoa</taxon>
        <taxon>Ecdysozoa</taxon>
        <taxon>Arthropoda</taxon>
        <taxon>Hexapoda</taxon>
        <taxon>Insecta</taxon>
        <taxon>Pterygota</taxon>
        <taxon>Neoptera</taxon>
        <taxon>Paraneoptera</taxon>
        <taxon>Hemiptera</taxon>
        <taxon>Auchenorrhyncha</taxon>
        <taxon>Membracoidea</taxon>
        <taxon>Cicadellidae</taxon>
        <taxon>Cicadellinae</taxon>
        <taxon>Proconiini</taxon>
        <taxon>Cuerna</taxon>
    </lineage>
</organism>
<reference evidence="3" key="1">
    <citation type="submission" date="2015-11" db="EMBL/GenBank/DDBJ databases">
        <title>De novo transcriptome assembly of four potential Pierce s Disease insect vectors from Arizona vineyards.</title>
        <authorList>
            <person name="Tassone E.E."/>
        </authorList>
    </citation>
    <scope>NUCLEOTIDE SEQUENCE</scope>
</reference>
<dbReference type="InterPro" id="IPR003591">
    <property type="entry name" value="Leu-rich_rpt_typical-subtyp"/>
</dbReference>
<dbReference type="SUPFAM" id="SSF52058">
    <property type="entry name" value="L domain-like"/>
    <property type="match status" value="1"/>
</dbReference>
<dbReference type="PANTHER" id="PTHR45712:SF31">
    <property type="entry name" value="PODOCAN"/>
    <property type="match status" value="1"/>
</dbReference>
<accession>A0A1B6FRP7</accession>
<dbReference type="GO" id="GO:0005615">
    <property type="term" value="C:extracellular space"/>
    <property type="evidence" value="ECO:0007669"/>
    <property type="project" value="TreeGrafter"/>
</dbReference>
<name>A0A1B6FRP7_9HEMI</name>
<gene>
    <name evidence="3" type="ORF">g.46534</name>
</gene>
<dbReference type="InterPro" id="IPR001611">
    <property type="entry name" value="Leu-rich_rpt"/>
</dbReference>
<dbReference type="AlphaFoldDB" id="A0A1B6FRP7"/>
<protein>
    <submittedName>
        <fullName evidence="3">Uncharacterized protein</fullName>
    </submittedName>
</protein>
<dbReference type="SMART" id="SM00369">
    <property type="entry name" value="LRR_TYP"/>
    <property type="match status" value="7"/>
</dbReference>
<keyword evidence="1" id="KW-0433">Leucine-rich repeat</keyword>
<dbReference type="PROSITE" id="PS51450">
    <property type="entry name" value="LRR"/>
    <property type="match status" value="2"/>
</dbReference>
<dbReference type="EMBL" id="GECZ01016930">
    <property type="protein sequence ID" value="JAS52839.1"/>
    <property type="molecule type" value="Transcribed_RNA"/>
</dbReference>
<dbReference type="InterPro" id="IPR050333">
    <property type="entry name" value="SLRP"/>
</dbReference>
<evidence type="ECO:0000256" key="1">
    <source>
        <dbReference type="ARBA" id="ARBA00022614"/>
    </source>
</evidence>
<evidence type="ECO:0000256" key="2">
    <source>
        <dbReference type="ARBA" id="ARBA00022737"/>
    </source>
</evidence>
<dbReference type="PANTHER" id="PTHR45712">
    <property type="entry name" value="AGAP008170-PA"/>
    <property type="match status" value="1"/>
</dbReference>
<dbReference type="Pfam" id="PF13855">
    <property type="entry name" value="LRR_8"/>
    <property type="match status" value="2"/>
</dbReference>
<sequence length="325" mass="38073">VLGEKLFETNFELTEIQLKKSKIFEIPEKAFKNTLNLTHLNLSENLLRILPESFLPKVCCLKELHLEKNELLRLNSKHLDVVEIRTLDISDNPDLIIEKSAFELLKSLNTLKMANVQFLHLNFPDLSTLTALYSLDLKNNSVIEYPKEYFFPLFNLQTLFLDDNKIEKLSKSQFQSIYERTKHVTKKITIKKYLNNQLFSDDNSLLLLSLSNCRIRNISENVFKCLTNLTYLKLSNNMIKGFDLLVFRHLTSLQTLLLNNNRLITLQGDLFETNRNLTRLNIKNNKIISLQLDFFENLISLMYLKLDATCYYPRKVPNANLYIEN</sequence>
<proteinExistence type="predicted"/>